<evidence type="ECO:0000313" key="4">
    <source>
        <dbReference type="Proteomes" id="UP000035642"/>
    </source>
</evidence>
<dbReference type="Pfam" id="PF00069">
    <property type="entry name" value="Pkinase"/>
    <property type="match status" value="1"/>
</dbReference>
<dbReference type="InterPro" id="IPR051177">
    <property type="entry name" value="CIK-Related_Protein"/>
</dbReference>
<keyword evidence="4" id="KW-1185">Reference proteome</keyword>
<keyword evidence="2" id="KW-1133">Transmembrane helix</keyword>
<organism evidence="4 5">
    <name type="scientific">Angiostrongylus cantonensis</name>
    <name type="common">Rat lungworm</name>
    <dbReference type="NCBI Taxonomy" id="6313"/>
    <lineage>
        <taxon>Eukaryota</taxon>
        <taxon>Metazoa</taxon>
        <taxon>Ecdysozoa</taxon>
        <taxon>Nematoda</taxon>
        <taxon>Chromadorea</taxon>
        <taxon>Rhabditida</taxon>
        <taxon>Rhabditina</taxon>
        <taxon>Rhabditomorpha</taxon>
        <taxon>Strongyloidea</taxon>
        <taxon>Metastrongylidae</taxon>
        <taxon>Angiostrongylus</taxon>
    </lineage>
</organism>
<dbReference type="InterPro" id="IPR000719">
    <property type="entry name" value="Prot_kinase_dom"/>
</dbReference>
<dbReference type="Gene3D" id="1.25.10.10">
    <property type="entry name" value="Leucine-rich Repeat Variant"/>
    <property type="match status" value="1"/>
</dbReference>
<dbReference type="Gene3D" id="1.10.510.10">
    <property type="entry name" value="Transferase(Phosphotransferase) domain 1"/>
    <property type="match status" value="1"/>
</dbReference>
<dbReference type="PANTHER" id="PTHR12984:SF6">
    <property type="entry name" value="SCY1-LIKE PROTEIN 2"/>
    <property type="match status" value="1"/>
</dbReference>
<evidence type="ECO:0000256" key="1">
    <source>
        <dbReference type="ARBA" id="ARBA00038349"/>
    </source>
</evidence>
<comment type="similarity">
    <text evidence="1">Belongs to the protein kinase superfamily.</text>
</comment>
<feature type="domain" description="Protein kinase" evidence="3">
    <location>
        <begin position="34"/>
        <end position="335"/>
    </location>
</feature>
<dbReference type="PANTHER" id="PTHR12984">
    <property type="entry name" value="SCY1-RELATED S/T PROTEIN KINASE-LIKE"/>
    <property type="match status" value="1"/>
</dbReference>
<evidence type="ECO:0000313" key="5">
    <source>
        <dbReference type="WBParaSite" id="ACAC_0000480501-mRNA-1"/>
    </source>
</evidence>
<dbReference type="WBParaSite" id="ACAC_0000480501-mRNA-1">
    <property type="protein sequence ID" value="ACAC_0000480501-mRNA-1"/>
    <property type="gene ID" value="ACAC_0000480501"/>
</dbReference>
<reference evidence="4" key="1">
    <citation type="submission" date="2012-09" db="EMBL/GenBank/DDBJ databases">
        <authorList>
            <person name="Martin A.A."/>
        </authorList>
    </citation>
    <scope>NUCLEOTIDE SEQUENCE</scope>
</reference>
<feature type="transmembrane region" description="Helical" evidence="2">
    <location>
        <begin position="514"/>
        <end position="537"/>
    </location>
</feature>
<proteinExistence type="inferred from homology"/>
<name>A0A0K0D410_ANGCA</name>
<dbReference type="AlphaFoldDB" id="A0A0K0D410"/>
<sequence length="549" mass="62345">MEYFNKFRATVTQVAAQVTNALPGNPLLREYEIGGQICTAGPGFYWKVFKGVKKSTKKVVSIWLFDKKDTDRWPKDDRELFLSLIKHGVSQLTRLRHPRLLVVEHPIEESRDSLAFATEPVFACLANCLSRREHLSLPISAPPSDIAFSDIEIKHGLLQLGEALSFLHIDAGILHRNVTPESVVVNDRGAWKLAGFEFSIQGRAVSPGKIIFLLGTALSFQFIYETFNWSSHVPAILQPNLDYLAPEYVVGSGCDSSSDIYSLGVLSFVVYNECRPPFEHKNDLAIFKKNVEKLDAFQVRTECIPPILLKDLKVCLKCLPNLRPDAIQFTKIAYFNDPLVKTLNLFESLIQLENSRKIHFFKSLPGVLVRFEKRVLLQKVLPYLSCEFSTPDLIPFILPSIFLIIEQVTKQEFSTEILPKIMPLFSMGRPYQIALLLLQKMELLLEKASEEHVKCYVLPLVYNALSSETMRIRELCISIVPNISKLVDRSSMKTELLPKLLQLAMDGSMLAVSYLFSFLSAFCPFWGIIWFCGCPLVDRSDLLMRVHVH</sequence>
<dbReference type="Gene3D" id="3.30.200.20">
    <property type="entry name" value="Phosphorylase Kinase, domain 1"/>
    <property type="match status" value="1"/>
</dbReference>
<dbReference type="GO" id="GO:0004672">
    <property type="term" value="F:protein kinase activity"/>
    <property type="evidence" value="ECO:0007669"/>
    <property type="project" value="InterPro"/>
</dbReference>
<dbReference type="InterPro" id="IPR016024">
    <property type="entry name" value="ARM-type_fold"/>
</dbReference>
<dbReference type="SUPFAM" id="SSF56112">
    <property type="entry name" value="Protein kinase-like (PK-like)"/>
    <property type="match status" value="1"/>
</dbReference>
<dbReference type="Proteomes" id="UP000035642">
    <property type="component" value="Unassembled WGS sequence"/>
</dbReference>
<reference evidence="5" key="2">
    <citation type="submission" date="2017-02" db="UniProtKB">
        <authorList>
            <consortium name="WormBaseParasite"/>
        </authorList>
    </citation>
    <scope>IDENTIFICATION</scope>
</reference>
<protein>
    <submittedName>
        <fullName evidence="5">Protein kinase domain-containing protein</fullName>
    </submittedName>
</protein>
<evidence type="ECO:0000259" key="3">
    <source>
        <dbReference type="PROSITE" id="PS50011"/>
    </source>
</evidence>
<dbReference type="SUPFAM" id="SSF48371">
    <property type="entry name" value="ARM repeat"/>
    <property type="match status" value="1"/>
</dbReference>
<dbReference type="CDD" id="cd14011">
    <property type="entry name" value="PK_SCY1_like"/>
    <property type="match status" value="1"/>
</dbReference>
<accession>A0A0K0D410</accession>
<keyword evidence="2" id="KW-0472">Membrane</keyword>
<keyword evidence="2" id="KW-0812">Transmembrane</keyword>
<dbReference type="GO" id="GO:0005524">
    <property type="term" value="F:ATP binding"/>
    <property type="evidence" value="ECO:0007669"/>
    <property type="project" value="InterPro"/>
</dbReference>
<dbReference type="InterPro" id="IPR011009">
    <property type="entry name" value="Kinase-like_dom_sf"/>
</dbReference>
<dbReference type="InterPro" id="IPR011989">
    <property type="entry name" value="ARM-like"/>
</dbReference>
<dbReference type="SMART" id="SM00220">
    <property type="entry name" value="S_TKc"/>
    <property type="match status" value="1"/>
</dbReference>
<evidence type="ECO:0000256" key="2">
    <source>
        <dbReference type="SAM" id="Phobius"/>
    </source>
</evidence>
<dbReference type="PROSITE" id="PS50011">
    <property type="entry name" value="PROTEIN_KINASE_DOM"/>
    <property type="match status" value="1"/>
</dbReference>